<dbReference type="InterPro" id="IPR000555">
    <property type="entry name" value="JAMM/MPN+_dom"/>
</dbReference>
<feature type="domain" description="MPN" evidence="2">
    <location>
        <begin position="917"/>
        <end position="1067"/>
    </location>
</feature>
<feature type="compositionally biased region" description="Low complexity" evidence="1">
    <location>
        <begin position="1110"/>
        <end position="1125"/>
    </location>
</feature>
<dbReference type="SUPFAM" id="SSF102712">
    <property type="entry name" value="JAB1/MPN domain"/>
    <property type="match status" value="1"/>
</dbReference>
<dbReference type="GO" id="GO:0070536">
    <property type="term" value="P:protein K63-linked deubiquitination"/>
    <property type="evidence" value="ECO:0007669"/>
    <property type="project" value="TreeGrafter"/>
</dbReference>
<dbReference type="STRING" id="1054147.F4Q7A8"/>
<reference evidence="4" key="1">
    <citation type="journal article" date="2011" name="Genome Res.">
        <title>Phylogeny-wide analysis of social amoeba genomes highlights ancient origins for complex intercellular communication.</title>
        <authorList>
            <person name="Heidel A.J."/>
            <person name="Lawal H.M."/>
            <person name="Felder M."/>
            <person name="Schilde C."/>
            <person name="Helps N.R."/>
            <person name="Tunggal B."/>
            <person name="Rivero F."/>
            <person name="John U."/>
            <person name="Schleicher M."/>
            <person name="Eichinger L."/>
            <person name="Platzer M."/>
            <person name="Noegel A.A."/>
            <person name="Schaap P."/>
            <person name="Gloeckner G."/>
        </authorList>
    </citation>
    <scope>NUCLEOTIDE SEQUENCE [LARGE SCALE GENOMIC DNA]</scope>
    <source>
        <strain evidence="4">SH3</strain>
    </source>
</reference>
<feature type="compositionally biased region" description="Low complexity" evidence="1">
    <location>
        <begin position="875"/>
        <end position="890"/>
    </location>
</feature>
<dbReference type="Pfam" id="PF01398">
    <property type="entry name" value="JAB"/>
    <property type="match status" value="1"/>
</dbReference>
<dbReference type="RefSeq" id="XP_004354674.1">
    <property type="nucleotide sequence ID" value="XM_004354622.1"/>
</dbReference>
<feature type="compositionally biased region" description="Low complexity" evidence="1">
    <location>
        <begin position="669"/>
        <end position="688"/>
    </location>
</feature>
<sequence length="1171" mass="133581">MDDDKPTKEFIQIVVESFDSKQESSLYDLKEYTSSSSTQFDKTIECLIYLVRTYESIIKLQSSSLSSPLESNKDVVLSETFKLLQIEHLPEDMVDKIINIVCNLVKLFPKDDWNILINDVSFDGMTLFIAERLLKLLERSEVIRHAYCHSECDHTDNDDALKGLLSRYFSVDCTIDIQTRALNLLDQMIVNYDDLEYCRTVYSVYKATDQCNPSTTILLQRLFDRLPSTPPQELIDFIEYQIYKEIPSNLIIKYSCGFMKSLETSLLEQMGQDNIENTIYLVRSFTSIGGSMGVEYFAKNYLSRLINKIRGDQTSRVMFGLHSVTLGILQIIIELPTLITRYPIYIPFFMKYAVHALSTQSLYTHSKTIIRLFNTIPVSSLMCPYLESVLLPILRLLPMMIGHSDDLPFKLLSISILKYGILHHQTQLLFANLVKMSFAFLKSPYPPPNTLSHLEMMVREMTGFILDIDLIKEMINNCFEIDRRLCEQLSRTKEIIFAHKSDINQSILEHIASSSNYNQHQQQQQKSLIELIVETTKQTLLQQIQQQQMTISQNGPIQPMTIRYLGRKCKMLCDYDPDTKRDMISFRTLMVTIESLYHFYTDFLFLPCFFSLCFYILYYFIQNTFFSSSLIKDSRRSTNADVDYGYYDNLAKKRKQLQQKEKDTPPILSSISSSFTPNHSTSTTTTKTTIHDGFTNIFKNNDNDKKKRNKRRIVDSTDSEEEENEQESESYLESPEYSSLTFKRQSSSQSQKPSQSLSTVSTSSSSLSSSFTTSLNHSTITTSASSSSSSSSNNNNNNNVNNHILNWYQAKKKYDISYDQVSVPDKPTPNMVVDKSNTSTESNNTTFTTASSLDELSFTPLSCLPTTSPSPYPSSSPLSSSSSSQSTTTSFISRPSSPYSTTTATGGNIKKNDRMTVELNEDLIYLFWNRSLYNTMRGIETGGLLCGIQVDQECGETAISAGLEDLPSKNKKKKYIVTELIFPTQTGKEDSFECTDDEKVLSYQLANNLITLGWIHTHPTQTVFLSSVDIHNQHAYQQQLPESIAIVVSPKPTPNYEIFSLNSPKGMRLISSCTGKGFHPHDQWSDDTIYSISNHVIVTNPINNQINQINQNNNNNNSKSLNNNSRPHPITIKDFRDPDSFQYSTPTFNNNNNNQQQSSFNDVAKILFTRR</sequence>
<dbReference type="GeneID" id="14868395"/>
<dbReference type="Gene3D" id="3.40.140.10">
    <property type="entry name" value="Cytidine Deaminase, domain 2"/>
    <property type="match status" value="1"/>
</dbReference>
<gene>
    <name evidence="3" type="ORF">DFA_09320</name>
</gene>
<feature type="region of interest" description="Disordered" evidence="1">
    <location>
        <begin position="867"/>
        <end position="909"/>
    </location>
</feature>
<dbReference type="GO" id="GO:0005768">
    <property type="term" value="C:endosome"/>
    <property type="evidence" value="ECO:0007669"/>
    <property type="project" value="TreeGrafter"/>
</dbReference>
<feature type="region of interest" description="Disordered" evidence="1">
    <location>
        <begin position="658"/>
        <end position="800"/>
    </location>
</feature>
<evidence type="ECO:0000313" key="4">
    <source>
        <dbReference type="Proteomes" id="UP000007797"/>
    </source>
</evidence>
<feature type="compositionally biased region" description="Low complexity" evidence="1">
    <location>
        <begin position="836"/>
        <end position="846"/>
    </location>
</feature>
<feature type="compositionally biased region" description="Polar residues" evidence="1">
    <location>
        <begin position="891"/>
        <end position="906"/>
    </location>
</feature>
<protein>
    <recommendedName>
        <fullName evidence="2">MPN domain-containing protein</fullName>
    </recommendedName>
</protein>
<feature type="compositionally biased region" description="Low complexity" evidence="1">
    <location>
        <begin position="731"/>
        <end position="800"/>
    </location>
</feature>
<evidence type="ECO:0000313" key="3">
    <source>
        <dbReference type="EMBL" id="EGG16290.1"/>
    </source>
</evidence>
<keyword evidence="4" id="KW-1185">Reference proteome</keyword>
<dbReference type="Proteomes" id="UP000007797">
    <property type="component" value="Unassembled WGS sequence"/>
</dbReference>
<dbReference type="GO" id="GO:0061578">
    <property type="term" value="F:K63-linked deubiquitinase activity"/>
    <property type="evidence" value="ECO:0007669"/>
    <property type="project" value="TreeGrafter"/>
</dbReference>
<dbReference type="GO" id="GO:0008237">
    <property type="term" value="F:metallopeptidase activity"/>
    <property type="evidence" value="ECO:0007669"/>
    <property type="project" value="InterPro"/>
</dbReference>
<name>F4Q7A8_CACFS</name>
<dbReference type="PANTHER" id="PTHR12947:SF13">
    <property type="entry name" value="FI19924P1"/>
    <property type="match status" value="1"/>
</dbReference>
<feature type="region of interest" description="Disordered" evidence="1">
    <location>
        <begin position="820"/>
        <end position="846"/>
    </location>
</feature>
<dbReference type="EMBL" id="GL883024">
    <property type="protein sequence ID" value="EGG16290.1"/>
    <property type="molecule type" value="Genomic_DNA"/>
</dbReference>
<dbReference type="PROSITE" id="PS50249">
    <property type="entry name" value="MPN"/>
    <property type="match status" value="1"/>
</dbReference>
<dbReference type="InterPro" id="IPR037518">
    <property type="entry name" value="MPN"/>
</dbReference>
<feature type="region of interest" description="Disordered" evidence="1">
    <location>
        <begin position="1110"/>
        <end position="1134"/>
    </location>
</feature>
<evidence type="ECO:0000259" key="2">
    <source>
        <dbReference type="PROSITE" id="PS50249"/>
    </source>
</evidence>
<feature type="compositionally biased region" description="Acidic residues" evidence="1">
    <location>
        <begin position="717"/>
        <end position="730"/>
    </location>
</feature>
<dbReference type="AlphaFoldDB" id="F4Q7A8"/>
<dbReference type="OrthoDB" id="3640at2759"/>
<dbReference type="SMART" id="SM00232">
    <property type="entry name" value="JAB_MPN"/>
    <property type="match status" value="1"/>
</dbReference>
<organism evidence="3 4">
    <name type="scientific">Cavenderia fasciculata</name>
    <name type="common">Slime mold</name>
    <name type="synonym">Dictyostelium fasciculatum</name>
    <dbReference type="NCBI Taxonomy" id="261658"/>
    <lineage>
        <taxon>Eukaryota</taxon>
        <taxon>Amoebozoa</taxon>
        <taxon>Evosea</taxon>
        <taxon>Eumycetozoa</taxon>
        <taxon>Dictyostelia</taxon>
        <taxon>Acytosteliales</taxon>
        <taxon>Cavenderiaceae</taxon>
        <taxon>Cavenderia</taxon>
    </lineage>
</organism>
<proteinExistence type="predicted"/>
<dbReference type="PANTHER" id="PTHR12947">
    <property type="entry name" value="AMSH-LIKE PROTEASE"/>
    <property type="match status" value="1"/>
</dbReference>
<dbReference type="KEGG" id="dfa:DFA_09320"/>
<evidence type="ECO:0000256" key="1">
    <source>
        <dbReference type="SAM" id="MobiDB-lite"/>
    </source>
</evidence>
<accession>F4Q7A8</accession>
<dbReference type="GO" id="GO:0016020">
    <property type="term" value="C:membrane"/>
    <property type="evidence" value="ECO:0007669"/>
    <property type="project" value="TreeGrafter"/>
</dbReference>